<protein>
    <submittedName>
        <fullName evidence="2">Uncharacterized protein</fullName>
    </submittedName>
</protein>
<feature type="compositionally biased region" description="Low complexity" evidence="1">
    <location>
        <begin position="114"/>
        <end position="132"/>
    </location>
</feature>
<feature type="region of interest" description="Disordered" evidence="1">
    <location>
        <begin position="64"/>
        <end position="135"/>
    </location>
</feature>
<dbReference type="InParanoid" id="A0A067MGI1"/>
<dbReference type="Proteomes" id="UP000027195">
    <property type="component" value="Unassembled WGS sequence"/>
</dbReference>
<proteinExistence type="predicted"/>
<dbReference type="AlphaFoldDB" id="A0A067MGI1"/>
<dbReference type="Gene3D" id="3.30.450.190">
    <property type="match status" value="1"/>
</dbReference>
<organism evidence="2 3">
    <name type="scientific">Botryobasidium botryosum (strain FD-172 SS1)</name>
    <dbReference type="NCBI Taxonomy" id="930990"/>
    <lineage>
        <taxon>Eukaryota</taxon>
        <taxon>Fungi</taxon>
        <taxon>Dikarya</taxon>
        <taxon>Basidiomycota</taxon>
        <taxon>Agaricomycotina</taxon>
        <taxon>Agaricomycetes</taxon>
        <taxon>Cantharellales</taxon>
        <taxon>Botryobasidiaceae</taxon>
        <taxon>Botryobasidium</taxon>
    </lineage>
</organism>
<evidence type="ECO:0000313" key="2">
    <source>
        <dbReference type="EMBL" id="KDQ14893.1"/>
    </source>
</evidence>
<reference evidence="3" key="1">
    <citation type="journal article" date="2014" name="Proc. Natl. Acad. Sci. U.S.A.">
        <title>Extensive sampling of basidiomycete genomes demonstrates inadequacy of the white-rot/brown-rot paradigm for wood decay fungi.</title>
        <authorList>
            <person name="Riley R."/>
            <person name="Salamov A.A."/>
            <person name="Brown D.W."/>
            <person name="Nagy L.G."/>
            <person name="Floudas D."/>
            <person name="Held B.W."/>
            <person name="Levasseur A."/>
            <person name="Lombard V."/>
            <person name="Morin E."/>
            <person name="Otillar R."/>
            <person name="Lindquist E.A."/>
            <person name="Sun H."/>
            <person name="LaButti K.M."/>
            <person name="Schmutz J."/>
            <person name="Jabbour D."/>
            <person name="Luo H."/>
            <person name="Baker S.E."/>
            <person name="Pisabarro A.G."/>
            <person name="Walton J.D."/>
            <person name="Blanchette R.A."/>
            <person name="Henrissat B."/>
            <person name="Martin F."/>
            <person name="Cullen D."/>
            <person name="Hibbett D.S."/>
            <person name="Grigoriev I.V."/>
        </authorList>
    </citation>
    <scope>NUCLEOTIDE SEQUENCE [LARGE SCALE GENOMIC DNA]</scope>
    <source>
        <strain evidence="3">FD-172 SS1</strain>
    </source>
</reference>
<dbReference type="HOGENOM" id="CLU_1454159_0_0_1"/>
<evidence type="ECO:0000313" key="3">
    <source>
        <dbReference type="Proteomes" id="UP000027195"/>
    </source>
</evidence>
<dbReference type="STRING" id="930990.A0A067MGI1"/>
<sequence>MRLIDQLLTVENLLELLCTKAFLFDMRTFLYITTNNSLVETHELCYDHVKLLMQFSDLHKNLKYESTSNHPAPPSKPPQSPSDASRIVSFDSVTFSPSSPVLPPSRGLPIAEDTGTNPGPSSTAGSSSDGAGKLVGEQPRTADAAFGTSLLANGHVCLIALARSNTYEQSRSLIEYNVFAGWVFAQ</sequence>
<name>A0A067MGI1_BOTB1</name>
<accession>A0A067MGI1</accession>
<keyword evidence="3" id="KW-1185">Reference proteome</keyword>
<dbReference type="EMBL" id="KL198035">
    <property type="protein sequence ID" value="KDQ14893.1"/>
    <property type="molecule type" value="Genomic_DNA"/>
</dbReference>
<evidence type="ECO:0000256" key="1">
    <source>
        <dbReference type="SAM" id="MobiDB-lite"/>
    </source>
</evidence>
<feature type="compositionally biased region" description="Pro residues" evidence="1">
    <location>
        <begin position="71"/>
        <end position="80"/>
    </location>
</feature>
<gene>
    <name evidence="2" type="ORF">BOTBODRAFT_332212</name>
</gene>